<dbReference type="Proteomes" id="UP000054321">
    <property type="component" value="Unassembled WGS sequence"/>
</dbReference>
<name>A0A0C3H537_OIDMZ</name>
<reference evidence="2 3" key="1">
    <citation type="submission" date="2014-04" db="EMBL/GenBank/DDBJ databases">
        <authorList>
            <consortium name="DOE Joint Genome Institute"/>
            <person name="Kuo A."/>
            <person name="Martino E."/>
            <person name="Perotto S."/>
            <person name="Kohler A."/>
            <person name="Nagy L.G."/>
            <person name="Floudas D."/>
            <person name="Copeland A."/>
            <person name="Barry K.W."/>
            <person name="Cichocki N."/>
            <person name="Veneault-Fourrey C."/>
            <person name="LaButti K."/>
            <person name="Lindquist E.A."/>
            <person name="Lipzen A."/>
            <person name="Lundell T."/>
            <person name="Morin E."/>
            <person name="Murat C."/>
            <person name="Sun H."/>
            <person name="Tunlid A."/>
            <person name="Henrissat B."/>
            <person name="Grigoriev I.V."/>
            <person name="Hibbett D.S."/>
            <person name="Martin F."/>
            <person name="Nordberg H.P."/>
            <person name="Cantor M.N."/>
            <person name="Hua S.X."/>
        </authorList>
    </citation>
    <scope>NUCLEOTIDE SEQUENCE [LARGE SCALE GENOMIC DNA]</scope>
    <source>
        <strain evidence="2 3">Zn</strain>
    </source>
</reference>
<reference evidence="3" key="2">
    <citation type="submission" date="2015-01" db="EMBL/GenBank/DDBJ databases">
        <title>Evolutionary Origins and Diversification of the Mycorrhizal Mutualists.</title>
        <authorList>
            <consortium name="DOE Joint Genome Institute"/>
            <consortium name="Mycorrhizal Genomics Consortium"/>
            <person name="Kohler A."/>
            <person name="Kuo A."/>
            <person name="Nagy L.G."/>
            <person name="Floudas D."/>
            <person name="Copeland A."/>
            <person name="Barry K.W."/>
            <person name="Cichocki N."/>
            <person name="Veneault-Fourrey C."/>
            <person name="LaButti K."/>
            <person name="Lindquist E.A."/>
            <person name="Lipzen A."/>
            <person name="Lundell T."/>
            <person name="Morin E."/>
            <person name="Murat C."/>
            <person name="Riley R."/>
            <person name="Ohm R."/>
            <person name="Sun H."/>
            <person name="Tunlid A."/>
            <person name="Henrissat B."/>
            <person name="Grigoriev I.V."/>
            <person name="Hibbett D.S."/>
            <person name="Martin F."/>
        </authorList>
    </citation>
    <scope>NUCLEOTIDE SEQUENCE [LARGE SCALE GENOMIC DNA]</scope>
    <source>
        <strain evidence="3">Zn</strain>
    </source>
</reference>
<dbReference type="AlphaFoldDB" id="A0A0C3H537"/>
<sequence>MQAQGAMRELRACPVAEAASMGRAYDHGLDPKEARPKDNAENWSVSMNILNYMSRPYRTAGIARVDAPGQNVTPRALVQILIMEDLTQGASSGQSGSLAEPAAPTRAFTPVFDQSLALAQYGVQTLSDPWFDGFSARPLSDNFYSLYEDDATNFASPIANPFQCSSYNYFDGPVFNSPQGPVSPLDWSPPGSPLGAPTPASAFEAPTPSTPVSSGRQTPALTFAASTPASVAGAPTPQGQATGNLIAINREPKPSRARPAVTANARFCRFGCGFSTTIKLWRHELVHQKPGAGAPCRWFACCCLYETGRKDSLKRHMEKTCLGGEGSYICKCHTTFVDRRLFLQHLEHCGPRRGRPRKHPVAVAALVGEAAGRMG</sequence>
<keyword evidence="3" id="KW-1185">Reference proteome</keyword>
<feature type="region of interest" description="Disordered" evidence="1">
    <location>
        <begin position="180"/>
        <end position="217"/>
    </location>
</feature>
<evidence type="ECO:0000256" key="1">
    <source>
        <dbReference type="SAM" id="MobiDB-lite"/>
    </source>
</evidence>
<protein>
    <recommendedName>
        <fullName evidence="4">C2H2-type domain-containing protein</fullName>
    </recommendedName>
</protein>
<accession>A0A0C3H537</accession>
<organism evidence="2 3">
    <name type="scientific">Oidiodendron maius (strain Zn)</name>
    <dbReference type="NCBI Taxonomy" id="913774"/>
    <lineage>
        <taxon>Eukaryota</taxon>
        <taxon>Fungi</taxon>
        <taxon>Dikarya</taxon>
        <taxon>Ascomycota</taxon>
        <taxon>Pezizomycotina</taxon>
        <taxon>Leotiomycetes</taxon>
        <taxon>Leotiomycetes incertae sedis</taxon>
        <taxon>Myxotrichaceae</taxon>
        <taxon>Oidiodendron</taxon>
    </lineage>
</organism>
<dbReference type="InParanoid" id="A0A0C3H537"/>
<gene>
    <name evidence="2" type="ORF">OIDMADRAFT_31264</name>
</gene>
<evidence type="ECO:0000313" key="3">
    <source>
        <dbReference type="Proteomes" id="UP000054321"/>
    </source>
</evidence>
<dbReference type="HOGENOM" id="CLU_737885_0_0_1"/>
<evidence type="ECO:0000313" key="2">
    <source>
        <dbReference type="EMBL" id="KIM98469.1"/>
    </source>
</evidence>
<dbReference type="EMBL" id="KN832880">
    <property type="protein sequence ID" value="KIM98469.1"/>
    <property type="molecule type" value="Genomic_DNA"/>
</dbReference>
<evidence type="ECO:0008006" key="4">
    <source>
        <dbReference type="Google" id="ProtNLM"/>
    </source>
</evidence>
<proteinExistence type="predicted"/>